<reference evidence="4" key="1">
    <citation type="journal article" date="2019" name="Int. J. Syst. Evol. Microbiol.">
        <title>The Global Catalogue of Microorganisms (GCM) 10K type strain sequencing project: providing services to taxonomists for standard genome sequencing and annotation.</title>
        <authorList>
            <consortium name="The Broad Institute Genomics Platform"/>
            <consortium name="The Broad Institute Genome Sequencing Center for Infectious Disease"/>
            <person name="Wu L."/>
            <person name="Ma J."/>
        </authorList>
    </citation>
    <scope>NUCLEOTIDE SEQUENCE [LARGE SCALE GENOMIC DNA]</scope>
    <source>
        <strain evidence="4">KCTC 42182</strain>
    </source>
</reference>
<gene>
    <name evidence="3" type="ORF">ACFOOQ_21780</name>
</gene>
<dbReference type="SUPFAM" id="SSF101756">
    <property type="entry name" value="Hypothetical protein YgiW"/>
    <property type="match status" value="1"/>
</dbReference>
<evidence type="ECO:0000256" key="1">
    <source>
        <dbReference type="SAM" id="MobiDB-lite"/>
    </source>
</evidence>
<evidence type="ECO:0000313" key="3">
    <source>
        <dbReference type="EMBL" id="MFC3678195.1"/>
    </source>
</evidence>
<feature type="region of interest" description="Disordered" evidence="1">
    <location>
        <begin position="34"/>
        <end position="94"/>
    </location>
</feature>
<feature type="chain" id="PRO_5047027935" evidence="2">
    <location>
        <begin position="30"/>
        <end position="191"/>
    </location>
</feature>
<dbReference type="Gene3D" id="2.40.50.140">
    <property type="entry name" value="Nucleic acid-binding proteins"/>
    <property type="match status" value="1"/>
</dbReference>
<dbReference type="Proteomes" id="UP001595711">
    <property type="component" value="Unassembled WGS sequence"/>
</dbReference>
<dbReference type="EMBL" id="JBHRYJ010000007">
    <property type="protein sequence ID" value="MFC3678195.1"/>
    <property type="molecule type" value="Genomic_DNA"/>
</dbReference>
<organism evidence="3 4">
    <name type="scientific">Ferrovibrio xuzhouensis</name>
    <dbReference type="NCBI Taxonomy" id="1576914"/>
    <lineage>
        <taxon>Bacteria</taxon>
        <taxon>Pseudomonadati</taxon>
        <taxon>Pseudomonadota</taxon>
        <taxon>Alphaproteobacteria</taxon>
        <taxon>Rhodospirillales</taxon>
        <taxon>Rhodospirillaceae</taxon>
        <taxon>Ferrovibrio</taxon>
    </lineage>
</organism>
<comment type="caution">
    <text evidence="3">The sequence shown here is derived from an EMBL/GenBank/DDBJ whole genome shotgun (WGS) entry which is preliminary data.</text>
</comment>
<dbReference type="InterPro" id="IPR012340">
    <property type="entry name" value="NA-bd_OB-fold"/>
</dbReference>
<accession>A0ABV7VKY6</accession>
<sequence>MHLNLSAFCRHTAAAALLAPVLLSGLAVAQQAPADQQKAVQSQPDPHVPPPAQPIDPGKAAARDMQDKALDQMKKQAEPPKPKTGSGSAAAPRNRTMQFSLPPLVAISEVPRGKAVMIQGQVLSPQPTTFVLNDGNSSMVINLGTDWRQLSKVRAGDRVGVIGQMDPYGSPLFRATGIVLDTGRIIVIPNS</sequence>
<proteinExistence type="predicted"/>
<keyword evidence="4" id="KW-1185">Reference proteome</keyword>
<feature type="signal peptide" evidence="2">
    <location>
        <begin position="1"/>
        <end position="29"/>
    </location>
</feature>
<dbReference type="InterPro" id="IPR036700">
    <property type="entry name" value="BOBF_sf"/>
</dbReference>
<name>A0ABV7VKY6_9PROT</name>
<keyword evidence="2" id="KW-0732">Signal</keyword>
<protein>
    <submittedName>
        <fullName evidence="3">Uncharacterized protein</fullName>
    </submittedName>
</protein>
<evidence type="ECO:0000313" key="4">
    <source>
        <dbReference type="Proteomes" id="UP001595711"/>
    </source>
</evidence>
<evidence type="ECO:0000256" key="2">
    <source>
        <dbReference type="SAM" id="SignalP"/>
    </source>
</evidence>
<dbReference type="RefSeq" id="WP_379729801.1">
    <property type="nucleotide sequence ID" value="NZ_JBHRYJ010000007.1"/>
</dbReference>
<feature type="compositionally biased region" description="Basic and acidic residues" evidence="1">
    <location>
        <begin position="61"/>
        <end position="81"/>
    </location>
</feature>